<keyword evidence="1" id="KW-1133">Transmembrane helix</keyword>
<feature type="transmembrane region" description="Helical" evidence="1">
    <location>
        <begin position="135"/>
        <end position="159"/>
    </location>
</feature>
<accession>A0A3N1VSM4</accession>
<evidence type="ECO:0008006" key="4">
    <source>
        <dbReference type="Google" id="ProtNLM"/>
    </source>
</evidence>
<comment type="caution">
    <text evidence="2">The sequence shown here is derived from an EMBL/GenBank/DDBJ whole genome shotgun (WGS) entry which is preliminary data.</text>
</comment>
<dbReference type="Gene3D" id="3.90.20.10">
    <property type="match status" value="2"/>
</dbReference>
<keyword evidence="3" id="KW-1185">Reference proteome</keyword>
<reference evidence="2 3" key="1">
    <citation type="submission" date="2018-11" db="EMBL/GenBank/DDBJ databases">
        <title>Genomic Encyclopedia of Type Strains, Phase IV (KMG-IV): sequencing the most valuable type-strain genomes for metagenomic binning, comparative biology and taxonomic classification.</title>
        <authorList>
            <person name="Goeker M."/>
        </authorList>
    </citation>
    <scope>NUCLEOTIDE SEQUENCE [LARGE SCALE GENOMIC DNA]</scope>
    <source>
        <strain evidence="2 3">DSM 22027</strain>
    </source>
</reference>
<name>A0A3N1VSM4_9BACT</name>
<evidence type="ECO:0000313" key="2">
    <source>
        <dbReference type="EMBL" id="ROR03222.1"/>
    </source>
</evidence>
<proteinExistence type="predicted"/>
<dbReference type="Proteomes" id="UP000276223">
    <property type="component" value="Unassembled WGS sequence"/>
</dbReference>
<dbReference type="EMBL" id="RJVA01000009">
    <property type="protein sequence ID" value="ROR03222.1"/>
    <property type="molecule type" value="Genomic_DNA"/>
</dbReference>
<keyword evidence="1" id="KW-0812">Transmembrane</keyword>
<organism evidence="2 3">
    <name type="scientific">Desulfosoma caldarium</name>
    <dbReference type="NCBI Taxonomy" id="610254"/>
    <lineage>
        <taxon>Bacteria</taxon>
        <taxon>Pseudomonadati</taxon>
        <taxon>Thermodesulfobacteriota</taxon>
        <taxon>Syntrophobacteria</taxon>
        <taxon>Syntrophobacterales</taxon>
        <taxon>Syntrophobacteraceae</taxon>
        <taxon>Desulfosoma</taxon>
    </lineage>
</organism>
<dbReference type="AlphaFoldDB" id="A0A3N1VSM4"/>
<evidence type="ECO:0000256" key="1">
    <source>
        <dbReference type="SAM" id="Phobius"/>
    </source>
</evidence>
<protein>
    <recommendedName>
        <fullName evidence="4">DUF1640 domain-containing protein</fullName>
    </recommendedName>
</protein>
<evidence type="ECO:0000313" key="3">
    <source>
        <dbReference type="Proteomes" id="UP000276223"/>
    </source>
</evidence>
<keyword evidence="1" id="KW-0472">Membrane</keyword>
<gene>
    <name evidence="2" type="ORF">EDC27_0484</name>
</gene>
<sequence length="160" mass="18676">MPWSSKEKLTPEVHEAIGEAVERALAERLPVLLSEHLEQYVRGGEAQLKELSLLERVIRVEEELRALREIEAARFESLEKRFEALHREVQARFEAVDKRFEAVDKRFEAIDKRFEAIDKRFEAVDKRFEALDKRFVTLQWSLGLGFSVLAIIIGLVRFVP</sequence>
<dbReference type="RefSeq" id="WP_123289012.1">
    <property type="nucleotide sequence ID" value="NZ_RJVA01000009.1"/>
</dbReference>
<dbReference type="OrthoDB" id="678047at2"/>